<proteinExistence type="predicted"/>
<name>A0A2P5CBV5_PARAD</name>
<dbReference type="OrthoDB" id="10280897at2759"/>
<reference evidence="2" key="1">
    <citation type="submission" date="2016-06" db="EMBL/GenBank/DDBJ databases">
        <title>Parallel loss of symbiosis genes in relatives of nitrogen-fixing non-legume Parasponia.</title>
        <authorList>
            <person name="Van Velzen R."/>
            <person name="Holmer R."/>
            <person name="Bu F."/>
            <person name="Rutten L."/>
            <person name="Van Zeijl A."/>
            <person name="Liu W."/>
            <person name="Santuari L."/>
            <person name="Cao Q."/>
            <person name="Sharma T."/>
            <person name="Shen D."/>
            <person name="Roswanjaya Y."/>
            <person name="Wardhani T."/>
            <person name="Kalhor M.S."/>
            <person name="Jansen J."/>
            <person name="Van den Hoogen J."/>
            <person name="Gungor B."/>
            <person name="Hartog M."/>
            <person name="Hontelez J."/>
            <person name="Verver J."/>
            <person name="Yang W.-C."/>
            <person name="Schijlen E."/>
            <person name="Repin R."/>
            <person name="Schilthuizen M."/>
            <person name="Schranz E."/>
            <person name="Heidstra R."/>
            <person name="Miyata K."/>
            <person name="Fedorova E."/>
            <person name="Kohlen W."/>
            <person name="Bisseling T."/>
            <person name="Smit S."/>
            <person name="Geurts R."/>
        </authorList>
    </citation>
    <scope>NUCLEOTIDE SEQUENCE [LARGE SCALE GENOMIC DNA]</scope>
    <source>
        <strain evidence="2">cv. WU1-14</strain>
    </source>
</reference>
<keyword evidence="2" id="KW-1185">Reference proteome</keyword>
<organism evidence="1 2">
    <name type="scientific">Parasponia andersonii</name>
    <name type="common">Sponia andersonii</name>
    <dbReference type="NCBI Taxonomy" id="3476"/>
    <lineage>
        <taxon>Eukaryota</taxon>
        <taxon>Viridiplantae</taxon>
        <taxon>Streptophyta</taxon>
        <taxon>Embryophyta</taxon>
        <taxon>Tracheophyta</taxon>
        <taxon>Spermatophyta</taxon>
        <taxon>Magnoliopsida</taxon>
        <taxon>eudicotyledons</taxon>
        <taxon>Gunneridae</taxon>
        <taxon>Pentapetalae</taxon>
        <taxon>rosids</taxon>
        <taxon>fabids</taxon>
        <taxon>Rosales</taxon>
        <taxon>Cannabaceae</taxon>
        <taxon>Parasponia</taxon>
    </lineage>
</organism>
<dbReference type="AlphaFoldDB" id="A0A2P5CBV5"/>
<gene>
    <name evidence="1" type="ORF">PanWU01x14_165700</name>
</gene>
<evidence type="ECO:0000313" key="1">
    <source>
        <dbReference type="EMBL" id="PON58539.1"/>
    </source>
</evidence>
<sequence>MFYKRSRAIQGLLVGLLCEESSHVVLVTRPDAVWGCEVTRLDVKRLDEYSCRGRQSIILGNEG</sequence>
<protein>
    <submittedName>
        <fullName evidence="1">Uncharacterized protein</fullName>
    </submittedName>
</protein>
<dbReference type="EMBL" id="JXTB01000148">
    <property type="protein sequence ID" value="PON58539.1"/>
    <property type="molecule type" value="Genomic_DNA"/>
</dbReference>
<evidence type="ECO:0000313" key="2">
    <source>
        <dbReference type="Proteomes" id="UP000237105"/>
    </source>
</evidence>
<dbReference type="Proteomes" id="UP000237105">
    <property type="component" value="Unassembled WGS sequence"/>
</dbReference>
<comment type="caution">
    <text evidence="1">The sequence shown here is derived from an EMBL/GenBank/DDBJ whole genome shotgun (WGS) entry which is preliminary data.</text>
</comment>
<accession>A0A2P5CBV5</accession>